<dbReference type="AlphaFoldDB" id="A0AAJ0MT19"/>
<feature type="region of interest" description="Disordered" evidence="1">
    <location>
        <begin position="1"/>
        <end position="200"/>
    </location>
</feature>
<dbReference type="EMBL" id="JAULSX010000003">
    <property type="protein sequence ID" value="KAK3495343.1"/>
    <property type="molecule type" value="Genomic_DNA"/>
</dbReference>
<organism evidence="2 3">
    <name type="scientific">Neurospora hispaniola</name>
    <dbReference type="NCBI Taxonomy" id="588809"/>
    <lineage>
        <taxon>Eukaryota</taxon>
        <taxon>Fungi</taxon>
        <taxon>Dikarya</taxon>
        <taxon>Ascomycota</taxon>
        <taxon>Pezizomycotina</taxon>
        <taxon>Sordariomycetes</taxon>
        <taxon>Sordariomycetidae</taxon>
        <taxon>Sordariales</taxon>
        <taxon>Sordariaceae</taxon>
        <taxon>Neurospora</taxon>
    </lineage>
</organism>
<feature type="compositionally biased region" description="Basic and acidic residues" evidence="1">
    <location>
        <begin position="1"/>
        <end position="17"/>
    </location>
</feature>
<feature type="compositionally biased region" description="Polar residues" evidence="1">
    <location>
        <begin position="238"/>
        <end position="251"/>
    </location>
</feature>
<feature type="compositionally biased region" description="Polar residues" evidence="1">
    <location>
        <begin position="290"/>
        <end position="305"/>
    </location>
</feature>
<feature type="compositionally biased region" description="Basic and acidic residues" evidence="1">
    <location>
        <begin position="142"/>
        <end position="155"/>
    </location>
</feature>
<reference evidence="2 3" key="1">
    <citation type="journal article" date="2023" name="Mol. Phylogenet. Evol.">
        <title>Genome-scale phylogeny and comparative genomics of the fungal order Sordariales.</title>
        <authorList>
            <person name="Hensen N."/>
            <person name="Bonometti L."/>
            <person name="Westerberg I."/>
            <person name="Brannstrom I.O."/>
            <person name="Guillou S."/>
            <person name="Cros-Aarteil S."/>
            <person name="Calhoun S."/>
            <person name="Haridas S."/>
            <person name="Kuo A."/>
            <person name="Mondo S."/>
            <person name="Pangilinan J."/>
            <person name="Riley R."/>
            <person name="LaButti K."/>
            <person name="Andreopoulos B."/>
            <person name="Lipzen A."/>
            <person name="Chen C."/>
            <person name="Yan M."/>
            <person name="Daum C."/>
            <person name="Ng V."/>
            <person name="Clum A."/>
            <person name="Steindorff A."/>
            <person name="Ohm R.A."/>
            <person name="Martin F."/>
            <person name="Silar P."/>
            <person name="Natvig D.O."/>
            <person name="Lalanne C."/>
            <person name="Gautier V."/>
            <person name="Ament-Velasquez S.L."/>
            <person name="Kruys A."/>
            <person name="Hutchinson M.I."/>
            <person name="Powell A.J."/>
            <person name="Barry K."/>
            <person name="Miller A.N."/>
            <person name="Grigoriev I.V."/>
            <person name="Debuchy R."/>
            <person name="Gladieux P."/>
            <person name="Hiltunen Thoren M."/>
            <person name="Johannesson H."/>
        </authorList>
    </citation>
    <scope>NUCLEOTIDE SEQUENCE [LARGE SCALE GENOMIC DNA]</scope>
    <source>
        <strain evidence="2 3">FGSC 10403</strain>
    </source>
</reference>
<feature type="region of interest" description="Disordered" evidence="1">
    <location>
        <begin position="238"/>
        <end position="349"/>
    </location>
</feature>
<name>A0AAJ0MT19_9PEZI</name>
<dbReference type="GeneID" id="87877091"/>
<feature type="region of interest" description="Disordered" evidence="1">
    <location>
        <begin position="535"/>
        <end position="576"/>
    </location>
</feature>
<feature type="compositionally biased region" description="Polar residues" evidence="1">
    <location>
        <begin position="555"/>
        <end position="569"/>
    </location>
</feature>
<gene>
    <name evidence="2" type="ORF">B0T23DRAFT_412139</name>
</gene>
<feature type="compositionally biased region" description="Low complexity" evidence="1">
    <location>
        <begin position="334"/>
        <end position="349"/>
    </location>
</feature>
<feature type="compositionally biased region" description="Low complexity" evidence="1">
    <location>
        <begin position="391"/>
        <end position="408"/>
    </location>
</feature>
<evidence type="ECO:0000313" key="2">
    <source>
        <dbReference type="EMBL" id="KAK3495343.1"/>
    </source>
</evidence>
<proteinExistence type="predicted"/>
<protein>
    <submittedName>
        <fullName evidence="2">Uncharacterized protein</fullName>
    </submittedName>
</protein>
<evidence type="ECO:0000256" key="1">
    <source>
        <dbReference type="SAM" id="MobiDB-lite"/>
    </source>
</evidence>
<accession>A0AAJ0MT19</accession>
<feature type="compositionally biased region" description="Basic and acidic residues" evidence="1">
    <location>
        <begin position="51"/>
        <end position="62"/>
    </location>
</feature>
<keyword evidence="3" id="KW-1185">Reference proteome</keyword>
<dbReference type="RefSeq" id="XP_062694772.1">
    <property type="nucleotide sequence ID" value="XM_062839469.1"/>
</dbReference>
<feature type="compositionally biased region" description="Basic and acidic residues" evidence="1">
    <location>
        <begin position="27"/>
        <end position="41"/>
    </location>
</feature>
<sequence length="650" mass="70809">MSNHLDELRTARKEGRPQHLSNTSNKNPDRFLELRTARREGGLLQQPNISKKRDGTTEETHPRSRYRRPIPHQVEYHRPEGVAELYPKGDSPLVDDLRRRVRSSPPPWTRGPTSHPSASAPRITKKTVRWADPLEQPTPQRIRSEKRRDSEKPKNNETQTPAEGQPCTLRRYRASSIPRPKRRGSGAQLTKPSCSDRRQTPSFTIQLVLAPQAGQSPRRPLSPLIPQAMPAPLRISPLKSSTRRTANTIPPSVSAREFQAKPPTRSFSFEDQPEVITLSPGRCPSYQKHAPSSIQEKLSSSQPATTFLKEKPKRRGTVRPTQSDAKPASAAGKTESNTPSLSSSSSTSSFHTAKSFWSEISDSSKDRDSSTSKCPSGSSDVTLAVGHASRSPSKAVISKIPSPSSASNSTFDAVKSFWSEISSSSSCGAIIDGAKDAKFPCGPSAISGRTEVCRTSKVAELSRYTVNGPVMGNVRNSIFRIPISRSESGCVGRDRPKSRIPVPSTLSYHVTKTQQSRYVPLRAVSGVAASRFQSSLKSPAGGGSTMSGSASSLSYRTAQSHPSVGSDSASPKAKSTAITATVIPSNDSVQHENTPSLQQQLWHDVLKLCSSESSSCLPDCDCDDCIWSRQDDLDRCSTVAHVDDGESRER</sequence>
<comment type="caution">
    <text evidence="2">The sequence shown here is derived from an EMBL/GenBank/DDBJ whole genome shotgun (WGS) entry which is preliminary data.</text>
</comment>
<dbReference type="Proteomes" id="UP001285908">
    <property type="component" value="Unassembled WGS sequence"/>
</dbReference>
<feature type="region of interest" description="Disordered" evidence="1">
    <location>
        <begin position="361"/>
        <end position="408"/>
    </location>
</feature>
<evidence type="ECO:0000313" key="3">
    <source>
        <dbReference type="Proteomes" id="UP001285908"/>
    </source>
</evidence>